<name>A0ABV8Z0U6_9ACTN</name>
<keyword evidence="2" id="KW-1185">Reference proteome</keyword>
<accession>A0ABV8Z0U6</accession>
<dbReference type="InterPro" id="IPR025101">
    <property type="entry name" value="DUF4012"/>
</dbReference>
<gene>
    <name evidence="1" type="ORF">ACFPH6_42370</name>
</gene>
<evidence type="ECO:0000313" key="2">
    <source>
        <dbReference type="Proteomes" id="UP001596012"/>
    </source>
</evidence>
<protein>
    <submittedName>
        <fullName evidence="1">DUF4012 domain-containing protein</fullName>
    </submittedName>
</protein>
<evidence type="ECO:0000313" key="1">
    <source>
        <dbReference type="EMBL" id="MFC4471067.1"/>
    </source>
</evidence>
<dbReference type="RefSeq" id="WP_386352774.1">
    <property type="nucleotide sequence ID" value="NZ_JBHSFG010000087.1"/>
</dbReference>
<proteinExistence type="predicted"/>
<reference evidence="2" key="1">
    <citation type="journal article" date="2019" name="Int. J. Syst. Evol. Microbiol.">
        <title>The Global Catalogue of Microorganisms (GCM) 10K type strain sequencing project: providing services to taxonomists for standard genome sequencing and annotation.</title>
        <authorList>
            <consortium name="The Broad Institute Genomics Platform"/>
            <consortium name="The Broad Institute Genome Sequencing Center for Infectious Disease"/>
            <person name="Wu L."/>
            <person name="Ma J."/>
        </authorList>
    </citation>
    <scope>NUCLEOTIDE SEQUENCE [LARGE SCALE GENOMIC DNA]</scope>
    <source>
        <strain evidence="2">DT43</strain>
    </source>
</reference>
<organism evidence="1 2">
    <name type="scientific">Streptomyces xiangluensis</name>
    <dbReference type="NCBI Taxonomy" id="2665720"/>
    <lineage>
        <taxon>Bacteria</taxon>
        <taxon>Bacillati</taxon>
        <taxon>Actinomycetota</taxon>
        <taxon>Actinomycetes</taxon>
        <taxon>Kitasatosporales</taxon>
        <taxon>Streptomycetaceae</taxon>
        <taxon>Streptomyces</taxon>
    </lineage>
</organism>
<comment type="caution">
    <text evidence="1">The sequence shown here is derived from an EMBL/GenBank/DDBJ whole genome shotgun (WGS) entry which is preliminary data.</text>
</comment>
<dbReference type="Proteomes" id="UP001596012">
    <property type="component" value="Unassembled WGS sequence"/>
</dbReference>
<dbReference type="Pfam" id="PF13196">
    <property type="entry name" value="DUF4012"/>
    <property type="match status" value="1"/>
</dbReference>
<dbReference type="EMBL" id="JBHSFG010000087">
    <property type="protein sequence ID" value="MFC4471067.1"/>
    <property type="molecule type" value="Genomic_DNA"/>
</dbReference>
<sequence>MAGLLLAGAGWIAVTCVLARNELLAAQQSLETLRGQAAARPAAGAAAQKRTAEAAVRSAAAHAARAHHLTTGPAWFTAAHLPLLGEPLRTVRGIAEASDRLTRDVVAPLARTAAGLGAAAGDDGGHLDLAALRRVAPQLERAAHSASGVRTEVDELPRGTWLPAADQARARLAEQLGVIGGVADDAAMAARVMPPMLGAEGPRRYLAVFENTAEARGTGGLPGAFAVVTAERGRLHFEDFGNDTELSDINGEVDLGAEYEALYGPSAPTSTWVNTNLSPHFPYAGRIWAAAWQGHTGEEVDGVFSLDPSALSGLLAASGSARLADGTAVTAANVVDLTQRASYATYENVPQRKAFFLDVARAVAERLLDAADRPEHRQALFAALQRQLKEGRVKVWSAHPGEQRELRKHPFGGALPEGPAPLAGLVVNNAAGTKLDYYLDRRLVWSPGRCTDAGREVAVTVRLTNRAPDSGLPSYVTQRVDKPPYRTQPGDNRLLVSYFASGGTSLTKATLDGRPTQLNQAAERGHPVYTLDLELPARTTRTLVLHLLERATDRAPTVLRQPLVRPLRATVLPYGVCDA</sequence>